<organism evidence="1 2">
    <name type="scientific">Ventosimonas gracilis</name>
    <dbReference type="NCBI Taxonomy" id="1680762"/>
    <lineage>
        <taxon>Bacteria</taxon>
        <taxon>Pseudomonadati</taxon>
        <taxon>Pseudomonadota</taxon>
        <taxon>Gammaproteobacteria</taxon>
        <taxon>Pseudomonadales</taxon>
        <taxon>Ventosimonadaceae</taxon>
        <taxon>Ventosimonas</taxon>
    </lineage>
</organism>
<dbReference type="GO" id="GO:0016787">
    <property type="term" value="F:hydrolase activity"/>
    <property type="evidence" value="ECO:0007669"/>
    <property type="project" value="UniProtKB-KW"/>
</dbReference>
<dbReference type="PIRSF" id="PIRSF029730">
    <property type="entry name" value="UCP029730"/>
    <property type="match status" value="1"/>
</dbReference>
<dbReference type="AlphaFoldDB" id="A0A139SWH4"/>
<keyword evidence="1" id="KW-0378">Hydrolase</keyword>
<keyword evidence="2" id="KW-1185">Reference proteome</keyword>
<dbReference type="RefSeq" id="WP_068388476.1">
    <property type="nucleotide sequence ID" value="NZ_LSZO01000071.1"/>
</dbReference>
<name>A0A139SWH4_9GAMM</name>
<reference evidence="1 2" key="1">
    <citation type="submission" date="2016-02" db="EMBL/GenBank/DDBJ databases">
        <authorList>
            <person name="Wen L."/>
            <person name="He K."/>
            <person name="Yang H."/>
        </authorList>
    </citation>
    <scope>NUCLEOTIDE SEQUENCE [LARGE SCALE GENOMIC DNA]</scope>
    <source>
        <strain evidence="1 2">CV58</strain>
    </source>
</reference>
<dbReference type="Gene3D" id="3.40.630.40">
    <property type="entry name" value="Zn-dependent exopeptidases"/>
    <property type="match status" value="1"/>
</dbReference>
<evidence type="ECO:0000313" key="1">
    <source>
        <dbReference type="EMBL" id="KXU38772.1"/>
    </source>
</evidence>
<dbReference type="SUPFAM" id="SSF53187">
    <property type="entry name" value="Zn-dependent exopeptidases"/>
    <property type="match status" value="1"/>
</dbReference>
<dbReference type="Proteomes" id="UP000072660">
    <property type="component" value="Unassembled WGS sequence"/>
</dbReference>
<dbReference type="EMBL" id="LSZO01000071">
    <property type="protein sequence ID" value="KXU38772.1"/>
    <property type="molecule type" value="Genomic_DNA"/>
</dbReference>
<dbReference type="InterPro" id="IPR011227">
    <property type="entry name" value="UCP029730"/>
</dbReference>
<dbReference type="Pfam" id="PF05013">
    <property type="entry name" value="FGase"/>
    <property type="match status" value="1"/>
</dbReference>
<sequence length="250" mass="28067">MPSSTENTELGLYTRAPFTLHLEQGRSPVVLVCEHASAFIPPELNRLGLSEAAAKEHIAWDIGALKLALALSEQLDAPLLAAEYSRLLIDLNRPLNAPDSIPEQSEIYSIAGNQKLSEQTRRYREDCLYRPFQQQLARLIEQRLTSGHPVRLVAVHSFTPVYRGNARPWPIGILFGHAQTYAQRLINGLRQYPINIGINQPYQITDDGDMTIPVHGDAQHIDAVLLELRNDGLRSEQDIKTWAKRLAPLL</sequence>
<gene>
    <name evidence="1" type="ORF">AXE65_11945</name>
</gene>
<accession>A0A139SWH4</accession>
<comment type="caution">
    <text evidence="1">The sequence shown here is derived from an EMBL/GenBank/DDBJ whole genome shotgun (WGS) entry which is preliminary data.</text>
</comment>
<dbReference type="OrthoDB" id="9815326at2"/>
<evidence type="ECO:0000313" key="2">
    <source>
        <dbReference type="Proteomes" id="UP000072660"/>
    </source>
</evidence>
<protein>
    <submittedName>
        <fullName evidence="1">N-formylglutamate amidohydrolase</fullName>
    </submittedName>
</protein>
<dbReference type="InterPro" id="IPR007709">
    <property type="entry name" value="N-FG_amidohydro"/>
</dbReference>
<proteinExistence type="predicted"/>